<evidence type="ECO:0000256" key="9">
    <source>
        <dbReference type="ARBA" id="ARBA00023157"/>
    </source>
</evidence>
<keyword evidence="8 12" id="KW-0472">Membrane</keyword>
<accession>E2AK58</accession>
<dbReference type="GO" id="GO:0005886">
    <property type="term" value="C:plasma membrane"/>
    <property type="evidence" value="ECO:0007669"/>
    <property type="project" value="UniProtKB-SubCell"/>
</dbReference>
<keyword evidence="5" id="KW-0732">Signal</keyword>
<evidence type="ECO:0000256" key="12">
    <source>
        <dbReference type="SAM" id="Phobius"/>
    </source>
</evidence>
<dbReference type="EMBL" id="GL440194">
    <property type="protein sequence ID" value="EFN66162.1"/>
    <property type="molecule type" value="Genomic_DNA"/>
</dbReference>
<evidence type="ECO:0000256" key="11">
    <source>
        <dbReference type="SAM" id="MobiDB-lite"/>
    </source>
</evidence>
<dbReference type="PANTHER" id="PTHR31764:SF0">
    <property type="entry name" value="GENERATIVE CELL SPECIFIC-1_HAP2 DOMAIN-CONTAINING PROTEIN"/>
    <property type="match status" value="1"/>
</dbReference>
<gene>
    <name evidence="14" type="ORF">EAG_13618</name>
</gene>
<organism evidence="15">
    <name type="scientific">Camponotus floridanus</name>
    <name type="common">Florida carpenter ant</name>
    <dbReference type="NCBI Taxonomy" id="104421"/>
    <lineage>
        <taxon>Eukaryota</taxon>
        <taxon>Metazoa</taxon>
        <taxon>Ecdysozoa</taxon>
        <taxon>Arthropoda</taxon>
        <taxon>Hexapoda</taxon>
        <taxon>Insecta</taxon>
        <taxon>Pterygota</taxon>
        <taxon>Neoptera</taxon>
        <taxon>Endopterygota</taxon>
        <taxon>Hymenoptera</taxon>
        <taxon>Apocrita</taxon>
        <taxon>Aculeata</taxon>
        <taxon>Formicoidea</taxon>
        <taxon>Formicidae</taxon>
        <taxon>Formicinae</taxon>
        <taxon>Camponotus</taxon>
    </lineage>
</organism>
<sequence length="1820" mass="204267">MIADDKGGTRDVVAKSARYKKTPLVYGAKQWKRKDARKINENHAKNPRVHRAFVGEEYFRPPGEIYDSIRKTIGVILKEKSSSVSDDRNIAGKHVDRSLTDHRYRSSRRLLSSGKSSYIEDAEGEYYEDDGTETEGENDSVNDNEATARRDDLSDLENQPILHEDQDSRKLLPETDRLADENADAARTVMPEERTLAACDTVISDVQGVGEGAISRRNNDKEIMDKNTDLEERRDIEAELADPASFYDNKKKIDEEPLSFREISKDEIQDESIYETQPTSMIFDEEEITTNRTLSNVDFSKNPTTSKNEESIKISLTGRIQVNGGFNQTPMLISFDAIPDGSLATQSSVSTELSNSVVVETTTINLSDSNAGSTFDFASIIEHANDEASDSLNVTANEDCEAGRTKEVAIKSREKFFDLARKSEKEERKRDSRIEKRLDKYSANSRTAKQVSLTDYSRSIAPNGKAGKTNVARTTLEQIDAVDKLDPRSSASGVRFPNILGSVLVDRDSSENQTHAIQESRCPLNEANRSGLHRSNTTHLHITPLLRVEIEKSSVTSTSERDGITRCPGQDSRNVISGGCYRIPATVRKLQLPGTTVRESQTSSNYHDSDSAQTFPPDIQEATTNDRNAGTVRFSSSTRLGDGVLQVTTGCATNEASPTETPCDRCNDKSVNAIHVRNMMAIVRFMMKLLRIIVDEEPPCLNRGVGETVIRVKNIIVNASSSVGNNVGEQKSAIDKTTMMSEREKQNFTTTERRSIITERIREESPLNGDTFASEASTLSSTSDEAFKNQVSVLFQTSTRREVHAPPLPNTTFSATPKSFLFYKLDRKSLLRENASRQNISVLHLMNVEQNSSVLFNDSKKDSEAMESRLGGSQTNRLRLPNQDRNFADRFHLGKQEIASTTNFKRNKIAPESLREKYSTGNKNDGFRWSSKLTGVANDTIRSTRVSRDALLEAIDSVREDRLARSKRKPKKTRISDRRDTRTKLLNSSGGEASPEDWIGEHWAMATRRLPIDKELQESREVPSEIAAEKVLRRVRGKINRPGDPNFSSGSDSVKIEGHFVVNDHLAKLSNDAPPSVKGDLRSRKRAGSSEKANVIRYSSTSSGDDDVDAPKIEEPMSVLSKERDVGFRKGNHAFEKRQRNLLNAARKKTKWQKKRKRKKGSQRIKDISGIGNQRRFKRHLLMASFEPDDDADDVAARLSGRYVIEKRDVGNFRKLARGNVKRGDESRMLDGSEVDPGRAQIRGGQDCADRGHPPNIDAAKYLESAHCLRFSDLWYSVYQLEDPIVEHIVYLQVYEKRTLRNGSIYWEDLTEDSVIVYAIRLGTFNRHHRGSQGTIVFTYKKIPGWREEEEEEAPNLDVVRDRLLVPSSVTSKDSGYPVKGEANEYLVVPASSINENGNECDKAGVGFAAFAKQPDRCGHVSGTCLKNQPLAYRRHDAEARVAGRPGCYFLSNFASVPSEPIKYSASGSGSREFLALEYHSPHVSAIDIEFGADYNAALAGGSMGRISQVNVNSTALDHTIITVVITNTGLIPTFYQSKITDCPDNLPESWVNATFPKRLVQPRRNQAVSLNLYGELPTNDALRNIRERSCVRAQVVDTVAFPVQLLNHLEEPVAIRKIKIRKMDRCFCTLHCLCVCVGDARGTSCQPMPLELYHAAGFRGPVPSHHRQIFSDVTLDVMLFIVSLILLLLLMGFLKWFMGLYIPGMGRWGLDSLLETSTMSRYLERDLRYYNRVVRDEHGAPVHPETRRRTVRICSSLASDKSEHTKTICVNTYGDSRDSQMEAEDIEYVMNELNKSEESLRNHSRNKRNRCIKEYRSCH</sequence>
<evidence type="ECO:0000256" key="1">
    <source>
        <dbReference type="ARBA" id="ARBA00004251"/>
    </source>
</evidence>
<dbReference type="PANTHER" id="PTHR31764">
    <property type="entry name" value="PROTEIN HAPLESS 2"/>
    <property type="match status" value="1"/>
</dbReference>
<keyword evidence="10" id="KW-0278">Fertilization</keyword>
<feature type="compositionally biased region" description="Basic and acidic residues" evidence="11">
    <location>
        <begin position="974"/>
        <end position="983"/>
    </location>
</feature>
<evidence type="ECO:0000256" key="8">
    <source>
        <dbReference type="ARBA" id="ARBA00023136"/>
    </source>
</evidence>
<protein>
    <recommendedName>
        <fullName evidence="13">Generative cell specific-1/HAP2 domain-containing protein</fullName>
    </recommendedName>
</protein>
<proteinExistence type="inferred from homology"/>
<dbReference type="Pfam" id="PF10699">
    <property type="entry name" value="HAP2-GCS1"/>
    <property type="match status" value="1"/>
</dbReference>
<evidence type="ECO:0000256" key="2">
    <source>
        <dbReference type="ARBA" id="ARBA00010929"/>
    </source>
</evidence>
<keyword evidence="15" id="KW-1185">Reference proteome</keyword>
<feature type="region of interest" description="Disordered" evidence="11">
    <location>
        <begin position="1070"/>
        <end position="1111"/>
    </location>
</feature>
<dbReference type="Proteomes" id="UP000000311">
    <property type="component" value="Unassembled WGS sequence"/>
</dbReference>
<dbReference type="InterPro" id="IPR040326">
    <property type="entry name" value="HAP2/GCS1"/>
</dbReference>
<feature type="region of interest" description="Disordered" evidence="11">
    <location>
        <begin position="594"/>
        <end position="615"/>
    </location>
</feature>
<feature type="region of interest" description="Disordered" evidence="11">
    <location>
        <begin position="1147"/>
        <end position="1170"/>
    </location>
</feature>
<keyword evidence="9" id="KW-1015">Disulfide bond</keyword>
<evidence type="ECO:0000256" key="3">
    <source>
        <dbReference type="ARBA" id="ARBA00022475"/>
    </source>
</evidence>
<dbReference type="GO" id="GO:0008289">
    <property type="term" value="F:lipid binding"/>
    <property type="evidence" value="ECO:0007669"/>
    <property type="project" value="UniProtKB-KW"/>
</dbReference>
<evidence type="ECO:0000256" key="7">
    <source>
        <dbReference type="ARBA" id="ARBA00023121"/>
    </source>
</evidence>
<dbReference type="OrthoDB" id="44061at2759"/>
<feature type="compositionally biased region" description="Polar residues" evidence="11">
    <location>
        <begin position="594"/>
        <end position="614"/>
    </location>
</feature>
<comment type="similarity">
    <text evidence="2">Belongs to the HAP2/GCS1 family.</text>
</comment>
<comment type="subcellular location">
    <subcellularLocation>
        <location evidence="1">Cell membrane</location>
        <topology evidence="1">Single-pass type I membrane protein</topology>
    </subcellularLocation>
</comment>
<evidence type="ECO:0000256" key="4">
    <source>
        <dbReference type="ARBA" id="ARBA00022692"/>
    </source>
</evidence>
<keyword evidence="7" id="KW-0446">Lipid-binding</keyword>
<keyword evidence="4 12" id="KW-0812">Transmembrane</keyword>
<keyword evidence="3" id="KW-1003">Cell membrane</keyword>
<keyword evidence="6 12" id="KW-1133">Transmembrane helix</keyword>
<evidence type="ECO:0000259" key="13">
    <source>
        <dbReference type="Pfam" id="PF10699"/>
    </source>
</evidence>
<name>E2AK58_CAMFO</name>
<dbReference type="InterPro" id="IPR018928">
    <property type="entry name" value="HAP2/GCS1_dom"/>
</dbReference>
<feature type="region of interest" description="Disordered" evidence="11">
    <location>
        <begin position="120"/>
        <end position="145"/>
    </location>
</feature>
<evidence type="ECO:0000256" key="5">
    <source>
        <dbReference type="ARBA" id="ARBA00022729"/>
    </source>
</evidence>
<dbReference type="InParanoid" id="E2AK58"/>
<evidence type="ECO:0000256" key="6">
    <source>
        <dbReference type="ARBA" id="ARBA00022989"/>
    </source>
</evidence>
<dbReference type="GO" id="GO:0007338">
    <property type="term" value="P:single fertilization"/>
    <property type="evidence" value="ECO:0007669"/>
    <property type="project" value="UniProtKB-KW"/>
</dbReference>
<feature type="compositionally biased region" description="Basic residues" evidence="11">
    <location>
        <begin position="1147"/>
        <end position="1163"/>
    </location>
</feature>
<reference evidence="14 15" key="1">
    <citation type="journal article" date="2010" name="Science">
        <title>Genomic comparison of the ants Camponotus floridanus and Harpegnathos saltator.</title>
        <authorList>
            <person name="Bonasio R."/>
            <person name="Zhang G."/>
            <person name="Ye C."/>
            <person name="Mutti N.S."/>
            <person name="Fang X."/>
            <person name="Qin N."/>
            <person name="Donahue G."/>
            <person name="Yang P."/>
            <person name="Li Q."/>
            <person name="Li C."/>
            <person name="Zhang P."/>
            <person name="Huang Z."/>
            <person name="Berger S.L."/>
            <person name="Reinberg D."/>
            <person name="Wang J."/>
            <person name="Liebig J."/>
        </authorList>
    </citation>
    <scope>NUCLEOTIDE SEQUENCE [LARGE SCALE GENOMIC DNA]</scope>
    <source>
        <strain evidence="15">C129</strain>
    </source>
</reference>
<feature type="compositionally biased region" description="Acidic residues" evidence="11">
    <location>
        <begin position="120"/>
        <end position="142"/>
    </location>
</feature>
<feature type="domain" description="Generative cell specific-1/HAP2" evidence="13">
    <location>
        <begin position="1242"/>
        <end position="1584"/>
    </location>
</feature>
<feature type="region of interest" description="Disordered" evidence="11">
    <location>
        <begin position="962"/>
        <end position="997"/>
    </location>
</feature>
<dbReference type="STRING" id="104421.E2AK58"/>
<evidence type="ECO:0000313" key="15">
    <source>
        <dbReference type="Proteomes" id="UP000000311"/>
    </source>
</evidence>
<feature type="transmembrane region" description="Helical" evidence="12">
    <location>
        <begin position="1678"/>
        <end position="1698"/>
    </location>
</feature>
<evidence type="ECO:0000313" key="14">
    <source>
        <dbReference type="EMBL" id="EFN66162.1"/>
    </source>
</evidence>
<evidence type="ECO:0000256" key="10">
    <source>
        <dbReference type="ARBA" id="ARBA00023279"/>
    </source>
</evidence>